<feature type="transmembrane region" description="Helical" evidence="1">
    <location>
        <begin position="826"/>
        <end position="855"/>
    </location>
</feature>
<evidence type="ECO:0000313" key="3">
    <source>
        <dbReference type="Proteomes" id="UP001501094"/>
    </source>
</evidence>
<protein>
    <recommendedName>
        <fullName evidence="4">ABC transport system permease protein</fullName>
    </recommendedName>
</protein>
<feature type="transmembrane region" description="Helical" evidence="1">
    <location>
        <begin position="450"/>
        <end position="471"/>
    </location>
</feature>
<feature type="transmembrane region" description="Helical" evidence="1">
    <location>
        <begin position="325"/>
        <end position="348"/>
    </location>
</feature>
<feature type="transmembrane region" description="Helical" evidence="1">
    <location>
        <begin position="875"/>
        <end position="895"/>
    </location>
</feature>
<dbReference type="EMBL" id="BAAANL010000010">
    <property type="protein sequence ID" value="GAA1875291.1"/>
    <property type="molecule type" value="Genomic_DNA"/>
</dbReference>
<keyword evidence="3" id="KW-1185">Reference proteome</keyword>
<feature type="transmembrane region" description="Helical" evidence="1">
    <location>
        <begin position="544"/>
        <end position="565"/>
    </location>
</feature>
<name>A0ABN2NM81_9MICO</name>
<sequence>MNRPAYLLRTTVQGIGAAGRRARRDAAFVLAYGALAAALAAGAVAAPLALTRAADDGLRAAVTQAGTAADVVVTHQGAHDLRRFRYTGDSYVPGATAASHDVLPPSVRAVTAEPVTVLAFDPESARTSEGAFAVRLVHAGGADVTWTEGEAPGAFAGKRGAPLDVGLSAAVAGAMGLRAGDTFELPGGGLTARVSGVFRPADAGDPGWTDVPDAFAPGEGGALGRPVSALISTASALALLDLPEPGPEQLQRSLSVSTRFPVDPAEFRASALGALRQDLVRADEDPVQLQADATTNLTRFVAGPANLLAVLDAYDARLAVARGQALTVLTGLVAACGLVLFLAANLLVARRRGALELERARGASVPSVALRAGAESVPVALLAGVVACGATLPAGGPPWGTGVVPAALVLAVAAGAPVVLSAGVAASSWTGRRVAANRRDRERGARLRRGWRLAAELTVVALASGAVAAALRRGIVPGGDLLVAAAPILLAGACTVLVLRSVAAALRAAARSAAGGRGQVPLVAASRAAWSGAGSRQEQERTAAAAPVLALTITAALTVSCAAAATTVRDGQENAAGTSVGAQARVVPGDDAGLAGRALAGAPGVTTAAGTVLAERTFAGGSGLKATLFAVDAAAFPQFRALAGGPEVAAGDPVPALLHPGLVTAAELVDPDVWVLDSSVPLTVAGTLDVAGTGPYWGPEIPAEPTVVVDRAALTASLGPDAAELPVDVVWLDGPGATEFAGELHAEASGSPSSSAVVTTRDGAAAALRDDPLAGGLVALYLVSAGLFTALGVTAVALTVLATAAGRTRALAVLRTLGLPRASGRALALAELSPVLAVALAAGTASGVVVAVGLTGAQDLGLLTGGGPPDLVLPWWPFALVAVTTAAGLVTAVALEARSRRHVRIGEVLRGW</sequence>
<keyword evidence="1" id="KW-0812">Transmembrane</keyword>
<comment type="caution">
    <text evidence="2">The sequence shown here is derived from an EMBL/GenBank/DDBJ whole genome shotgun (WGS) entry which is preliminary data.</text>
</comment>
<keyword evidence="1" id="KW-0472">Membrane</keyword>
<keyword evidence="1" id="KW-1133">Transmembrane helix</keyword>
<organism evidence="2 3">
    <name type="scientific">Myceligenerans crystallogenes</name>
    <dbReference type="NCBI Taxonomy" id="316335"/>
    <lineage>
        <taxon>Bacteria</taxon>
        <taxon>Bacillati</taxon>
        <taxon>Actinomycetota</taxon>
        <taxon>Actinomycetes</taxon>
        <taxon>Micrococcales</taxon>
        <taxon>Promicromonosporaceae</taxon>
        <taxon>Myceligenerans</taxon>
    </lineage>
</organism>
<feature type="transmembrane region" description="Helical" evidence="1">
    <location>
        <begin position="483"/>
        <end position="503"/>
    </location>
</feature>
<evidence type="ECO:0008006" key="4">
    <source>
        <dbReference type="Google" id="ProtNLM"/>
    </source>
</evidence>
<dbReference type="Proteomes" id="UP001501094">
    <property type="component" value="Unassembled WGS sequence"/>
</dbReference>
<reference evidence="2 3" key="1">
    <citation type="journal article" date="2019" name="Int. J. Syst. Evol. Microbiol.">
        <title>The Global Catalogue of Microorganisms (GCM) 10K type strain sequencing project: providing services to taxonomists for standard genome sequencing and annotation.</title>
        <authorList>
            <consortium name="The Broad Institute Genomics Platform"/>
            <consortium name="The Broad Institute Genome Sequencing Center for Infectious Disease"/>
            <person name="Wu L."/>
            <person name="Ma J."/>
        </authorList>
    </citation>
    <scope>NUCLEOTIDE SEQUENCE [LARGE SCALE GENOMIC DNA]</scope>
    <source>
        <strain evidence="2 3">JCM 14326</strain>
    </source>
</reference>
<feature type="transmembrane region" description="Helical" evidence="1">
    <location>
        <begin position="778"/>
        <end position="805"/>
    </location>
</feature>
<proteinExistence type="predicted"/>
<feature type="transmembrane region" description="Helical" evidence="1">
    <location>
        <begin position="404"/>
        <end position="429"/>
    </location>
</feature>
<feature type="transmembrane region" description="Helical" evidence="1">
    <location>
        <begin position="368"/>
        <end position="392"/>
    </location>
</feature>
<dbReference type="RefSeq" id="WP_344106253.1">
    <property type="nucleotide sequence ID" value="NZ_BAAANL010000010.1"/>
</dbReference>
<feature type="transmembrane region" description="Helical" evidence="1">
    <location>
        <begin position="29"/>
        <end position="50"/>
    </location>
</feature>
<gene>
    <name evidence="2" type="ORF">GCM10009751_38780</name>
</gene>
<accession>A0ABN2NM81</accession>
<evidence type="ECO:0000313" key="2">
    <source>
        <dbReference type="EMBL" id="GAA1875291.1"/>
    </source>
</evidence>
<evidence type="ECO:0000256" key="1">
    <source>
        <dbReference type="SAM" id="Phobius"/>
    </source>
</evidence>